<proteinExistence type="predicted"/>
<evidence type="ECO:0008006" key="3">
    <source>
        <dbReference type="Google" id="ProtNLM"/>
    </source>
</evidence>
<dbReference type="PANTHER" id="PTHR38657">
    <property type="entry name" value="SLR1343 PROTEIN"/>
    <property type="match status" value="1"/>
</dbReference>
<evidence type="ECO:0000313" key="1">
    <source>
        <dbReference type="EMBL" id="VEB44244.1"/>
    </source>
</evidence>
<dbReference type="EMBL" id="LR134182">
    <property type="protein sequence ID" value="VEB44244.1"/>
    <property type="molecule type" value="Genomic_DNA"/>
</dbReference>
<reference evidence="1 2" key="1">
    <citation type="submission" date="2018-12" db="EMBL/GenBank/DDBJ databases">
        <authorList>
            <consortium name="Pathogen Informatics"/>
        </authorList>
    </citation>
    <scope>NUCLEOTIDE SEQUENCE [LARGE SCALE GENOMIC DNA]</scope>
    <source>
        <strain evidence="1 2">NCTC9695</strain>
    </source>
</reference>
<organism evidence="1 2">
    <name type="scientific">Chromobacterium violaceum</name>
    <dbReference type="NCBI Taxonomy" id="536"/>
    <lineage>
        <taxon>Bacteria</taxon>
        <taxon>Pseudomonadati</taxon>
        <taxon>Pseudomonadota</taxon>
        <taxon>Betaproteobacteria</taxon>
        <taxon>Neisseriales</taxon>
        <taxon>Chromobacteriaceae</taxon>
        <taxon>Chromobacterium</taxon>
    </lineage>
</organism>
<evidence type="ECO:0000313" key="2">
    <source>
        <dbReference type="Proteomes" id="UP000275777"/>
    </source>
</evidence>
<dbReference type="InterPro" id="IPR052551">
    <property type="entry name" value="UV-DNA_repair_photolyase"/>
</dbReference>
<dbReference type="SUPFAM" id="SSF48173">
    <property type="entry name" value="Cryptochrome/photolyase FAD-binding domain"/>
    <property type="match status" value="1"/>
</dbReference>
<name>A0A447THA0_CHRVL</name>
<dbReference type="Gene3D" id="1.10.579.10">
    <property type="entry name" value="DNA Cyclobutane Dipyrimidine Photolyase, subunit A, domain 3"/>
    <property type="match status" value="1"/>
</dbReference>
<dbReference type="Proteomes" id="UP000275777">
    <property type="component" value="Chromosome"/>
</dbReference>
<protein>
    <recommendedName>
        <fullName evidence="3">Deoxyribodipyrimidine photo-lyase-related protein</fullName>
    </recommendedName>
</protein>
<sequence>MEGFARQLLGWREYVRGVYWAKMPGYRDCNALDHRLPLPRWFWDGDTGMRCLAHAIGQSLEDAYAHHIQRLMVIGNFGLIAGLSPQALHEWYLGVYIDAFEWVELPNTLGMSQFADGGLLGSKPYAGSAAYIGRMGDYCAGCRYRPKQRVGADACPFNALYWTFSSATARGWPPIRGWRWSTASWTSCRKPNAPPSPRAPPRCKPI</sequence>
<accession>A0A447THA0</accession>
<dbReference type="InterPro" id="IPR036134">
    <property type="entry name" value="Crypto/Photolyase_FAD-like_sf"/>
</dbReference>
<dbReference type="PANTHER" id="PTHR38657:SF1">
    <property type="entry name" value="SLR1343 PROTEIN"/>
    <property type="match status" value="1"/>
</dbReference>
<dbReference type="Gene3D" id="1.10.10.1710">
    <property type="entry name" value="Deoxyribodipyrimidine photolyase-related"/>
    <property type="match status" value="1"/>
</dbReference>
<dbReference type="Gene3D" id="1.25.40.80">
    <property type="match status" value="1"/>
</dbReference>
<dbReference type="AlphaFoldDB" id="A0A447THA0"/>
<gene>
    <name evidence="1" type="ORF">NCTC9695_04732</name>
</gene>